<proteinExistence type="predicted"/>
<evidence type="ECO:0000256" key="3">
    <source>
        <dbReference type="ARBA" id="ARBA00023163"/>
    </source>
</evidence>
<dbReference type="GO" id="GO:0003700">
    <property type="term" value="F:DNA-binding transcription factor activity"/>
    <property type="evidence" value="ECO:0007669"/>
    <property type="project" value="InterPro"/>
</dbReference>
<evidence type="ECO:0000313" key="6">
    <source>
        <dbReference type="Proteomes" id="UP000002011"/>
    </source>
</evidence>
<dbReference type="Proteomes" id="UP000002011">
    <property type="component" value="Chromosome"/>
</dbReference>
<dbReference type="Pfam" id="PF20240">
    <property type="entry name" value="DUF6597"/>
    <property type="match status" value="1"/>
</dbReference>
<dbReference type="InterPro" id="IPR050204">
    <property type="entry name" value="AraC_XylS_family_regulators"/>
</dbReference>
<feature type="domain" description="HTH araC/xylS-type" evidence="4">
    <location>
        <begin position="162"/>
        <end position="262"/>
    </location>
</feature>
<dbReference type="PANTHER" id="PTHR46796:SF13">
    <property type="entry name" value="HTH-TYPE TRANSCRIPTIONAL ACTIVATOR RHAS"/>
    <property type="match status" value="1"/>
</dbReference>
<dbReference type="InterPro" id="IPR046532">
    <property type="entry name" value="DUF6597"/>
</dbReference>
<dbReference type="Pfam" id="PF12833">
    <property type="entry name" value="HTH_18"/>
    <property type="match status" value="1"/>
</dbReference>
<dbReference type="eggNOG" id="COG2207">
    <property type="taxonomic scope" value="Bacteria"/>
</dbReference>
<evidence type="ECO:0000256" key="2">
    <source>
        <dbReference type="ARBA" id="ARBA00023125"/>
    </source>
</evidence>
<dbReference type="PROSITE" id="PS01124">
    <property type="entry name" value="HTH_ARAC_FAMILY_2"/>
    <property type="match status" value="1"/>
</dbReference>
<dbReference type="KEGG" id="dfe:Dfer_4652"/>
<reference evidence="5 6" key="1">
    <citation type="journal article" date="2009" name="Stand. Genomic Sci.">
        <title>Complete genome sequence of Dyadobacter fermentans type strain (NS114).</title>
        <authorList>
            <person name="Lang E."/>
            <person name="Lapidus A."/>
            <person name="Chertkov O."/>
            <person name="Brettin T."/>
            <person name="Detter J.C."/>
            <person name="Han C."/>
            <person name="Copeland A."/>
            <person name="Glavina Del Rio T."/>
            <person name="Nolan M."/>
            <person name="Chen F."/>
            <person name="Lucas S."/>
            <person name="Tice H."/>
            <person name="Cheng J.F."/>
            <person name="Land M."/>
            <person name="Hauser L."/>
            <person name="Chang Y.J."/>
            <person name="Jeffries C.D."/>
            <person name="Kopitz M."/>
            <person name="Bruce D."/>
            <person name="Goodwin L."/>
            <person name="Pitluck S."/>
            <person name="Ovchinnikova G."/>
            <person name="Pati A."/>
            <person name="Ivanova N."/>
            <person name="Mavrommatis K."/>
            <person name="Chen A."/>
            <person name="Palaniappan K."/>
            <person name="Chain P."/>
            <person name="Bristow J."/>
            <person name="Eisen J.A."/>
            <person name="Markowitz V."/>
            <person name="Hugenholtz P."/>
            <person name="Goker M."/>
            <person name="Rohde M."/>
            <person name="Kyrpides N.C."/>
            <person name="Klenk H.P."/>
        </authorList>
    </citation>
    <scope>NUCLEOTIDE SEQUENCE [LARGE SCALE GENOMIC DNA]</scope>
    <source>
        <strain evidence="6">ATCC 700827 / DSM 18053 / CIP 107007 / KCTC 52180 / NS114</strain>
    </source>
</reference>
<protein>
    <submittedName>
        <fullName evidence="5">Transcriptional regulator, AraC family</fullName>
    </submittedName>
</protein>
<keyword evidence="3" id="KW-0804">Transcription</keyword>
<dbReference type="HOGENOM" id="CLU_066193_1_0_10"/>
<dbReference type="InterPro" id="IPR018060">
    <property type="entry name" value="HTH_AraC"/>
</dbReference>
<dbReference type="AlphaFoldDB" id="C6W4M9"/>
<keyword evidence="1" id="KW-0805">Transcription regulation</keyword>
<name>C6W4M9_DYAFD</name>
<evidence type="ECO:0000256" key="1">
    <source>
        <dbReference type="ARBA" id="ARBA00023015"/>
    </source>
</evidence>
<dbReference type="GO" id="GO:0043565">
    <property type="term" value="F:sequence-specific DNA binding"/>
    <property type="evidence" value="ECO:0007669"/>
    <property type="project" value="InterPro"/>
</dbReference>
<accession>C6W4M9</accession>
<evidence type="ECO:0000313" key="5">
    <source>
        <dbReference type="EMBL" id="ACT95853.1"/>
    </source>
</evidence>
<gene>
    <name evidence="5" type="ordered locus">Dfer_4652</name>
</gene>
<keyword evidence="2" id="KW-0238">DNA-binding</keyword>
<sequence length="272" mass="31063">MAAMKYFTIPPSADLARYVRFFWVLEHDLADSEPYFHRTMADGCAEMVFHFKGVFDEILRSNETERSFRSGIHGQSRSFRRFVIGQDFGIMGVYLYPYAIPALFGISAAELSNQMPDLTTFLGREGAELEERVMLAGDHARRVGIISDFLRKCIRSRDVHEPAVFSVIGSVIRSNGLARIPDLAAQSFLSTRQFERKFLAFSGFSPKLFSRIIRFHSALNEYGNKEKSLTEIAYECGYYDQSHFIHDFKAFSGEHPKTYFSGEAEGMGYRDV</sequence>
<dbReference type="STRING" id="471854.Dfer_4652"/>
<dbReference type="SUPFAM" id="SSF46689">
    <property type="entry name" value="Homeodomain-like"/>
    <property type="match status" value="1"/>
</dbReference>
<dbReference type="PANTHER" id="PTHR46796">
    <property type="entry name" value="HTH-TYPE TRANSCRIPTIONAL ACTIVATOR RHAS-RELATED"/>
    <property type="match status" value="1"/>
</dbReference>
<dbReference type="SMART" id="SM00342">
    <property type="entry name" value="HTH_ARAC"/>
    <property type="match status" value="1"/>
</dbReference>
<evidence type="ECO:0000259" key="4">
    <source>
        <dbReference type="PROSITE" id="PS01124"/>
    </source>
</evidence>
<dbReference type="Gene3D" id="1.10.10.60">
    <property type="entry name" value="Homeodomain-like"/>
    <property type="match status" value="1"/>
</dbReference>
<keyword evidence="6" id="KW-1185">Reference proteome</keyword>
<dbReference type="InterPro" id="IPR009057">
    <property type="entry name" value="Homeodomain-like_sf"/>
</dbReference>
<organism evidence="5 6">
    <name type="scientific">Dyadobacter fermentans (strain ATCC 700827 / DSM 18053 / CIP 107007 / KCTC 52180 / NS114)</name>
    <dbReference type="NCBI Taxonomy" id="471854"/>
    <lineage>
        <taxon>Bacteria</taxon>
        <taxon>Pseudomonadati</taxon>
        <taxon>Bacteroidota</taxon>
        <taxon>Cytophagia</taxon>
        <taxon>Cytophagales</taxon>
        <taxon>Spirosomataceae</taxon>
        <taxon>Dyadobacter</taxon>
    </lineage>
</organism>
<dbReference type="EMBL" id="CP001619">
    <property type="protein sequence ID" value="ACT95853.1"/>
    <property type="molecule type" value="Genomic_DNA"/>
</dbReference>